<dbReference type="Pfam" id="PF05033">
    <property type="entry name" value="Pre-SET"/>
    <property type="match status" value="1"/>
</dbReference>
<evidence type="ECO:0000259" key="8">
    <source>
        <dbReference type="PROSITE" id="PS50280"/>
    </source>
</evidence>
<dbReference type="AlphaFoldDB" id="A0A445B1D4"/>
<evidence type="ECO:0008006" key="13">
    <source>
        <dbReference type="Google" id="ProtNLM"/>
    </source>
</evidence>
<dbReference type="SUPFAM" id="SSF82199">
    <property type="entry name" value="SET domain"/>
    <property type="match status" value="1"/>
</dbReference>
<dbReference type="FunFam" id="2.30.280.10:FF:000003">
    <property type="entry name" value="Histone-lysine N-methyltransferase, H3 lysine-9 specific SUVH5"/>
    <property type="match status" value="1"/>
</dbReference>
<keyword evidence="3" id="KW-0156">Chromatin regulator</keyword>
<keyword evidence="12" id="KW-1185">Reference proteome</keyword>
<dbReference type="STRING" id="3818.A0A445B1D4"/>
<feature type="region of interest" description="Disordered" evidence="7">
    <location>
        <begin position="1"/>
        <end position="22"/>
    </location>
</feature>
<dbReference type="SUPFAM" id="SSF88697">
    <property type="entry name" value="PUA domain-like"/>
    <property type="match status" value="1"/>
</dbReference>
<dbReference type="InterPro" id="IPR025794">
    <property type="entry name" value="H3-K9-MeTrfase_plant"/>
</dbReference>
<reference evidence="11 12" key="1">
    <citation type="submission" date="2019-01" db="EMBL/GenBank/DDBJ databases">
        <title>Sequencing of cultivated peanut Arachis hypogaea provides insights into genome evolution and oil improvement.</title>
        <authorList>
            <person name="Chen X."/>
        </authorList>
    </citation>
    <scope>NUCLEOTIDE SEQUENCE [LARGE SCALE GENOMIC DNA]</scope>
    <source>
        <strain evidence="12">cv. Fuhuasheng</strain>
        <tissue evidence="11">Leaves</tissue>
    </source>
</reference>
<dbReference type="GO" id="GO:0005634">
    <property type="term" value="C:nucleus"/>
    <property type="evidence" value="ECO:0007669"/>
    <property type="project" value="UniProtKB-SubCell"/>
</dbReference>
<dbReference type="SMART" id="SM00468">
    <property type="entry name" value="PreSET"/>
    <property type="match status" value="1"/>
</dbReference>
<sequence length="726" mass="79933">MEEGLAQNSVPPSGPIDKSRILDVKPMRSLIPVFPMSPQAPASGQYPSGFSPFFPFGGPQQGSSGAPRGGAIPAPIRAYRSPAGAGDGGTSMDGSSGRKNTASRSARSAAKRNKKAVGVPVDASGLVGISPAQREDGSREVVHLIMTTFDAIRRRICQLDDAKELSSGSIKRSDLKACNTLMSKGIRTNLRKRVGAVPGVEIGDIFYFRMELCIVGLHAPSMGGIDSLHVKGEFEEEIIAISIVSSGEYDDEAEDNDVIIYTGQGGNFNKKDKHVTDQKLERGNLALDRSSRQRNEVRVIRGIRDGANPNSKIYVYDGLYKIQDSWVDRAKSGGGVFKYKLVRVPGQPSAFAVWKSVQKFKSGFPSRTGLIIGDLSSGAESIPVSLVNDVDNVKAPAYFTYFHSLRHPKSFSLMQPSHGCSCGKSCVPGDLNCSCIRRNDGDFPYTGGSILVSRRPLIHECGPTCQCFPNCKNRASQTGLKHHMEVFKTKDRGWGLRSLDPIRAGSFICEYAGEVIDQARLNQLAKEGDANEYVFDTTRIYEEFKWNYEPRLLEEVSTNDSTEDYTMPYPLIISAKNVGNVARFMNHSCSPNVFWQPILYEENNQSFLHVAFFAISHIPPMTELTYDYVLAMLVVAEIPKGKRGAYVDRQNAAVPLVDILLQKLSDWHDNESGTQAIEVEIAGLWDSFWIVEMDDGTLMSKAKSQLRSSKLFGFMLPNIIFKKFIV</sequence>
<dbReference type="Gene3D" id="2.30.280.10">
    <property type="entry name" value="SRA-YDG"/>
    <property type="match status" value="1"/>
</dbReference>
<evidence type="ECO:0000256" key="2">
    <source>
        <dbReference type="ARBA" id="ARBA00022454"/>
    </source>
</evidence>
<comment type="caution">
    <text evidence="11">The sequence shown here is derived from an EMBL/GenBank/DDBJ whole genome shotgun (WGS) entry which is preliminary data.</text>
</comment>
<protein>
    <recommendedName>
        <fullName evidence="13">Histone-lysine N-methyltransferase</fullName>
    </recommendedName>
</protein>
<dbReference type="GO" id="GO:0003690">
    <property type="term" value="F:double-stranded DNA binding"/>
    <property type="evidence" value="ECO:0007669"/>
    <property type="project" value="TreeGrafter"/>
</dbReference>
<feature type="domain" description="Pre-SET" evidence="9">
    <location>
        <begin position="418"/>
        <end position="479"/>
    </location>
</feature>
<feature type="domain" description="YDG" evidence="10">
    <location>
        <begin position="195"/>
        <end position="343"/>
    </location>
</feature>
<evidence type="ECO:0000256" key="5">
    <source>
        <dbReference type="ARBA" id="ARBA00023328"/>
    </source>
</evidence>
<dbReference type="PROSITE" id="PS50867">
    <property type="entry name" value="PRE_SET"/>
    <property type="match status" value="1"/>
</dbReference>
<dbReference type="InterPro" id="IPR051357">
    <property type="entry name" value="H3K9_HMTase_SUVAR3-9"/>
</dbReference>
<accession>A0A445B1D4</accession>
<feature type="domain" description="SET" evidence="8">
    <location>
        <begin position="482"/>
        <end position="629"/>
    </location>
</feature>
<dbReference type="SMART" id="SM00466">
    <property type="entry name" value="SRA"/>
    <property type="match status" value="1"/>
</dbReference>
<dbReference type="InterPro" id="IPR007728">
    <property type="entry name" value="Pre-SET_dom"/>
</dbReference>
<proteinExistence type="predicted"/>
<dbReference type="InterPro" id="IPR036987">
    <property type="entry name" value="SRA-YDG_sf"/>
</dbReference>
<dbReference type="PROSITE" id="PS51015">
    <property type="entry name" value="YDG"/>
    <property type="match status" value="1"/>
</dbReference>
<gene>
    <name evidence="11" type="ORF">Ahy_A10g047058</name>
</gene>
<dbReference type="SMART" id="SM00317">
    <property type="entry name" value="SET"/>
    <property type="match status" value="1"/>
</dbReference>
<dbReference type="PANTHER" id="PTHR45660">
    <property type="entry name" value="HISTONE-LYSINE N-METHYLTRANSFERASE SETMAR"/>
    <property type="match status" value="1"/>
</dbReference>
<evidence type="ECO:0000256" key="3">
    <source>
        <dbReference type="ARBA" id="ARBA00022853"/>
    </source>
</evidence>
<evidence type="ECO:0000313" key="12">
    <source>
        <dbReference type="Proteomes" id="UP000289738"/>
    </source>
</evidence>
<evidence type="ECO:0000256" key="7">
    <source>
        <dbReference type="SAM" id="MobiDB-lite"/>
    </source>
</evidence>
<feature type="region of interest" description="Disordered" evidence="7">
    <location>
        <begin position="42"/>
        <end position="117"/>
    </location>
</feature>
<keyword evidence="2" id="KW-0158">Chromosome</keyword>
<dbReference type="PROSITE" id="PS51575">
    <property type="entry name" value="SAM_MT43_SUVAR39_2"/>
    <property type="match status" value="1"/>
</dbReference>
<dbReference type="PROSITE" id="PS50280">
    <property type="entry name" value="SET"/>
    <property type="match status" value="1"/>
</dbReference>
<name>A0A445B1D4_ARAHY</name>
<evidence type="ECO:0000256" key="1">
    <source>
        <dbReference type="ARBA" id="ARBA00004584"/>
    </source>
</evidence>
<dbReference type="EMBL" id="SDMP01000010">
    <property type="protein sequence ID" value="RYR32505.1"/>
    <property type="molecule type" value="Genomic_DNA"/>
</dbReference>
<organism evidence="11 12">
    <name type="scientific">Arachis hypogaea</name>
    <name type="common">Peanut</name>
    <dbReference type="NCBI Taxonomy" id="3818"/>
    <lineage>
        <taxon>Eukaryota</taxon>
        <taxon>Viridiplantae</taxon>
        <taxon>Streptophyta</taxon>
        <taxon>Embryophyta</taxon>
        <taxon>Tracheophyta</taxon>
        <taxon>Spermatophyta</taxon>
        <taxon>Magnoliopsida</taxon>
        <taxon>eudicotyledons</taxon>
        <taxon>Gunneridae</taxon>
        <taxon>Pentapetalae</taxon>
        <taxon>rosids</taxon>
        <taxon>fabids</taxon>
        <taxon>Fabales</taxon>
        <taxon>Fabaceae</taxon>
        <taxon>Papilionoideae</taxon>
        <taxon>50 kb inversion clade</taxon>
        <taxon>dalbergioids sensu lato</taxon>
        <taxon>Dalbergieae</taxon>
        <taxon>Pterocarpus clade</taxon>
        <taxon>Arachis</taxon>
    </lineage>
</organism>
<feature type="compositionally biased region" description="Low complexity" evidence="7">
    <location>
        <begin position="92"/>
        <end position="108"/>
    </location>
</feature>
<dbReference type="InterPro" id="IPR046341">
    <property type="entry name" value="SET_dom_sf"/>
</dbReference>
<dbReference type="Pfam" id="PF02182">
    <property type="entry name" value="SAD_SRA"/>
    <property type="match status" value="1"/>
</dbReference>
<evidence type="ECO:0000313" key="11">
    <source>
        <dbReference type="EMBL" id="RYR32505.1"/>
    </source>
</evidence>
<keyword evidence="4 6" id="KW-0539">Nucleus</keyword>
<feature type="compositionally biased region" description="Polar residues" evidence="7">
    <location>
        <begin position="1"/>
        <end position="11"/>
    </location>
</feature>
<dbReference type="GO" id="GO:0000775">
    <property type="term" value="C:chromosome, centromeric region"/>
    <property type="evidence" value="ECO:0007669"/>
    <property type="project" value="UniProtKB-SubCell"/>
</dbReference>
<evidence type="ECO:0000256" key="4">
    <source>
        <dbReference type="ARBA" id="ARBA00023242"/>
    </source>
</evidence>
<dbReference type="GO" id="GO:0042054">
    <property type="term" value="F:histone methyltransferase activity"/>
    <property type="evidence" value="ECO:0007669"/>
    <property type="project" value="InterPro"/>
</dbReference>
<dbReference type="PANTHER" id="PTHR45660:SF73">
    <property type="entry name" value="HISTONE-LYSINE N-METHYLTRANSFERASE, H3 LYSINE-9 SPECIFIC SUVH1"/>
    <property type="match status" value="1"/>
</dbReference>
<dbReference type="InterPro" id="IPR001214">
    <property type="entry name" value="SET_dom"/>
</dbReference>
<feature type="compositionally biased region" description="Low complexity" evidence="7">
    <location>
        <begin position="43"/>
        <end position="70"/>
    </location>
</feature>
<dbReference type="InterPro" id="IPR015947">
    <property type="entry name" value="PUA-like_sf"/>
</dbReference>
<evidence type="ECO:0000259" key="10">
    <source>
        <dbReference type="PROSITE" id="PS51015"/>
    </source>
</evidence>
<dbReference type="Pfam" id="PF00856">
    <property type="entry name" value="SET"/>
    <property type="match status" value="1"/>
</dbReference>
<dbReference type="Proteomes" id="UP000289738">
    <property type="component" value="Chromosome A10"/>
</dbReference>
<dbReference type="InterPro" id="IPR003105">
    <property type="entry name" value="SRA_YDG"/>
</dbReference>
<dbReference type="GO" id="GO:0008270">
    <property type="term" value="F:zinc ion binding"/>
    <property type="evidence" value="ECO:0007669"/>
    <property type="project" value="InterPro"/>
</dbReference>
<keyword evidence="5" id="KW-0137">Centromere</keyword>
<comment type="subcellular location">
    <subcellularLocation>
        <location evidence="1">Chromosome</location>
        <location evidence="1">Centromere</location>
    </subcellularLocation>
    <subcellularLocation>
        <location evidence="6">Nucleus</location>
    </subcellularLocation>
</comment>
<dbReference type="Gene3D" id="2.170.270.10">
    <property type="entry name" value="SET domain"/>
    <property type="match status" value="1"/>
</dbReference>
<evidence type="ECO:0000256" key="6">
    <source>
        <dbReference type="PROSITE-ProRule" id="PRU00358"/>
    </source>
</evidence>
<evidence type="ECO:0000259" key="9">
    <source>
        <dbReference type="PROSITE" id="PS50867"/>
    </source>
</evidence>